<evidence type="ECO:0000256" key="1">
    <source>
        <dbReference type="SAM" id="SignalP"/>
    </source>
</evidence>
<evidence type="ECO:0008006" key="4">
    <source>
        <dbReference type="Google" id="ProtNLM"/>
    </source>
</evidence>
<keyword evidence="1" id="KW-0732">Signal</keyword>
<protein>
    <recommendedName>
        <fullName evidence="4">TraB/GumN family protein</fullName>
    </recommendedName>
</protein>
<dbReference type="AlphaFoldDB" id="A0A0S2K6K4"/>
<dbReference type="CDD" id="cd14789">
    <property type="entry name" value="Tiki"/>
    <property type="match status" value="1"/>
</dbReference>
<dbReference type="KEGG" id="pphe:PP2015_3136"/>
<sequence>MFSTVNRVFLTLLLAFLIGFSSHSAALSPALFKVEKSGVTSYLFGTVHVGDESMDGLPKKITQAIEQTDEVIVEVNIEALNAFEIQKRSIPFMTLPQGRTLKDEISAEHFEALKQYFAAKQINIALFDNLAPWAVMVTMMQIEYQNLGYVENYGIDKQVIAHAKKHNKPIGELETLEQQLEMLSSLGVKSDLMISTTLEQLKDVEQYFLDLVNAWKKGDMDTLNKYYQLSFDDSDYGKFSEEVMLTQRNNNWVEQLAPRLTKESLFIAVGALHLPEQHGLITQLKAQGFNVTRL</sequence>
<dbReference type="OrthoDB" id="357294at2"/>
<dbReference type="Proteomes" id="UP000061457">
    <property type="component" value="Chromosome I"/>
</dbReference>
<dbReference type="EMBL" id="CP013187">
    <property type="protein sequence ID" value="ALO43615.1"/>
    <property type="molecule type" value="Genomic_DNA"/>
</dbReference>
<organism evidence="2 3">
    <name type="scientific">Pseudoalteromonas phenolica</name>
    <dbReference type="NCBI Taxonomy" id="161398"/>
    <lineage>
        <taxon>Bacteria</taxon>
        <taxon>Pseudomonadati</taxon>
        <taxon>Pseudomonadota</taxon>
        <taxon>Gammaproteobacteria</taxon>
        <taxon>Alteromonadales</taxon>
        <taxon>Pseudoalteromonadaceae</taxon>
        <taxon>Pseudoalteromonas</taxon>
    </lineage>
</organism>
<evidence type="ECO:0000313" key="3">
    <source>
        <dbReference type="Proteomes" id="UP000061457"/>
    </source>
</evidence>
<dbReference type="PATRIC" id="fig|161398.10.peg.3193"/>
<dbReference type="PANTHER" id="PTHR40590:SF1">
    <property type="entry name" value="CYTOPLASMIC PROTEIN"/>
    <property type="match status" value="1"/>
</dbReference>
<evidence type="ECO:0000313" key="2">
    <source>
        <dbReference type="EMBL" id="ALO43615.1"/>
    </source>
</evidence>
<dbReference type="Pfam" id="PF01963">
    <property type="entry name" value="TraB_PrgY_gumN"/>
    <property type="match status" value="1"/>
</dbReference>
<gene>
    <name evidence="2" type="ORF">PP2015_3136</name>
</gene>
<proteinExistence type="predicted"/>
<accession>A0A0S2K6K4</accession>
<keyword evidence="3" id="KW-1185">Reference proteome</keyword>
<feature type="chain" id="PRO_5006601189" description="TraB/GumN family protein" evidence="1">
    <location>
        <begin position="26"/>
        <end position="294"/>
    </location>
</feature>
<reference evidence="2 3" key="1">
    <citation type="submission" date="2015-11" db="EMBL/GenBank/DDBJ databases">
        <authorList>
            <person name="Zhang Y."/>
            <person name="Guo Z."/>
        </authorList>
    </citation>
    <scope>NUCLEOTIDE SEQUENCE [LARGE SCALE GENOMIC DNA]</scope>
    <source>
        <strain evidence="2 3">KCTC 12086</strain>
    </source>
</reference>
<feature type="signal peptide" evidence="1">
    <location>
        <begin position="1"/>
        <end position="25"/>
    </location>
</feature>
<dbReference type="InterPro" id="IPR002816">
    <property type="entry name" value="TraB/PrgY/GumN_fam"/>
</dbReference>
<dbReference type="InterPro" id="IPR047111">
    <property type="entry name" value="YbaP-like"/>
</dbReference>
<name>A0A0S2K6K4_9GAMM</name>
<dbReference type="PANTHER" id="PTHR40590">
    <property type="entry name" value="CYTOPLASMIC PROTEIN-RELATED"/>
    <property type="match status" value="1"/>
</dbReference>
<dbReference type="RefSeq" id="WP_058031267.1">
    <property type="nucleotide sequence ID" value="NZ_CP013187.1"/>
</dbReference>